<sequence length="53" mass="5402">MKSAGERVAAMGKCSSPAGICDPEGEGYLTPSGGEPELDNRKAQAPLLPTTVI</sequence>
<gene>
    <name evidence="2" type="ORF">M493_00355</name>
</gene>
<dbReference type="PATRIC" id="fig|1345697.3.peg.23"/>
<reference evidence="2 3" key="1">
    <citation type="journal article" date="2014" name="Genome Announc.">
        <title>Complete Genome Sequence of the Thermophilic Polychlorinated Biphenyl Degrader Geobacillus sp. Strain JF8 (NBRC 109937).</title>
        <authorList>
            <person name="Shintani M."/>
            <person name="Ohtsubo Y."/>
            <person name="Fukuda K."/>
            <person name="Hosoyama A."/>
            <person name="Ohji S."/>
            <person name="Yamazoe A."/>
            <person name="Fujita N."/>
            <person name="Nagata Y."/>
            <person name="Tsuda M."/>
            <person name="Hatta T."/>
            <person name="Kimbara K."/>
        </authorList>
    </citation>
    <scope>NUCLEOTIDE SEQUENCE [LARGE SCALE GENOMIC DNA]</scope>
    <source>
        <strain evidence="2 3">JF8</strain>
    </source>
</reference>
<evidence type="ECO:0000256" key="1">
    <source>
        <dbReference type="SAM" id="MobiDB-lite"/>
    </source>
</evidence>
<organism evidence="2 3">
    <name type="scientific">Geobacillus genomosp. 3</name>
    <dbReference type="NCBI Taxonomy" id="1921421"/>
    <lineage>
        <taxon>Bacteria</taxon>
        <taxon>Bacillati</taxon>
        <taxon>Bacillota</taxon>
        <taxon>Bacilli</taxon>
        <taxon>Bacillales</taxon>
        <taxon>Anoxybacillaceae</taxon>
        <taxon>Geobacillus</taxon>
    </lineage>
</organism>
<feature type="region of interest" description="Disordered" evidence="1">
    <location>
        <begin position="1"/>
        <end position="53"/>
    </location>
</feature>
<keyword evidence="3" id="KW-1185">Reference proteome</keyword>
<dbReference type="AlphaFoldDB" id="S5Z0J8"/>
<dbReference type="HOGENOM" id="CLU_3061935_0_0_9"/>
<proteinExistence type="predicted"/>
<accession>S5Z0J8</accession>
<protein>
    <submittedName>
        <fullName evidence="2">Uncharacterized protein</fullName>
    </submittedName>
</protein>
<dbReference type="Proteomes" id="UP000015500">
    <property type="component" value="Chromosome"/>
</dbReference>
<name>S5Z0J8_GEOG3</name>
<dbReference type="KEGG" id="gjf:M493_00355"/>
<dbReference type="EMBL" id="CP006254">
    <property type="protein sequence ID" value="AGT30482.1"/>
    <property type="molecule type" value="Genomic_DNA"/>
</dbReference>
<evidence type="ECO:0000313" key="2">
    <source>
        <dbReference type="EMBL" id="AGT30482.1"/>
    </source>
</evidence>
<evidence type="ECO:0000313" key="3">
    <source>
        <dbReference type="Proteomes" id="UP000015500"/>
    </source>
</evidence>